<protein>
    <recommendedName>
        <fullName evidence="4">RING-type E3 ubiquitin transferase</fullName>
        <ecNumber evidence="4">2.3.2.27</ecNumber>
    </recommendedName>
</protein>
<name>A0A2I3N5D9_PAPAN</name>
<dbReference type="AlphaFoldDB" id="A0A2I3N5D9"/>
<dbReference type="SMART" id="SM00184">
    <property type="entry name" value="RING"/>
    <property type="match status" value="1"/>
</dbReference>
<keyword evidence="5" id="KW-0963">Cytoplasm</keyword>
<reference evidence="17" key="2">
    <citation type="submission" date="2025-08" db="UniProtKB">
        <authorList>
            <consortium name="Ensembl"/>
        </authorList>
    </citation>
    <scope>IDENTIFICATION</scope>
</reference>
<comment type="catalytic activity">
    <reaction evidence="1">
        <text>S-ubiquitinyl-[E2 ubiquitin-conjugating enzyme]-L-cysteine + [acceptor protein]-L-lysine = [E2 ubiquitin-conjugating enzyme]-L-cysteine + N(6)-ubiquitinyl-[acceptor protein]-L-lysine.</text>
        <dbReference type="EC" id="2.3.2.27"/>
    </reaction>
</comment>
<keyword evidence="8 12" id="KW-0863">Zinc-finger</keyword>
<evidence type="ECO:0000259" key="15">
    <source>
        <dbReference type="PROSITE" id="PS50119"/>
    </source>
</evidence>
<evidence type="ECO:0000256" key="1">
    <source>
        <dbReference type="ARBA" id="ARBA00000900"/>
    </source>
</evidence>
<dbReference type="Pfam" id="PF00622">
    <property type="entry name" value="SPRY"/>
    <property type="match status" value="1"/>
</dbReference>
<dbReference type="STRING" id="9555.ENSPANP00000043106"/>
<keyword evidence="9" id="KW-0862">Zinc</keyword>
<dbReference type="Gene3D" id="3.30.160.60">
    <property type="entry name" value="Classic Zinc Finger"/>
    <property type="match status" value="1"/>
</dbReference>
<sequence>MSGLYNLWIINSTGQCHSDSNYFHLFIFPLTREDPPDLWLLGFGAPGVTCSLDIYRASRLRPFIVAFEDPPDLWLLGFGAPEVTCNLDIYRTSRLRPFIVALDMDSDTLQAFQNELICSICMNYFIDPVTIDCGHSFCRPCLRLCWEEGRAPMCCPECREISAKCDFNTNAALKKLASLARQTRPQNINNSHSICVLHKETKELFCEADKRLLCGPCSESPEHMAHSHSPIGWAAEECREKLIKKMNSLWKINQETQNNLSQETSKFRSLADYVSLRKVIITIQYQKMHLLLHEEEQLHLQALEREAEELFQQLKDSQVRMTQHLERMKDMYRVLWETCHMPDVDLLQDVRNVSARADLAQMQKPQPVNPELTSWRITGVLDMLNNFRVDNALSTEMTPCYISLSEDVRRVIFGDDHRSAPMDPQGVESFAVWGAQAFTSGRHYWEVDVTHSSTWILGVCRDSTTADTNIVIDSDETFLLISSKRSNRYSLSTISPPLIQHVQRPLGRVGVFLDYDNGSVSFFDVSKGSLIYDFPPSSFSSPLRPFFCFGCK</sequence>
<dbReference type="EC" id="2.3.2.27" evidence="4"/>
<dbReference type="SMART" id="SM00449">
    <property type="entry name" value="SPRY"/>
    <property type="match status" value="1"/>
</dbReference>
<dbReference type="InterPro" id="IPR003879">
    <property type="entry name" value="Butyrophylin_SPRY"/>
</dbReference>
<reference evidence="17" key="3">
    <citation type="submission" date="2025-09" db="UniProtKB">
        <authorList>
            <consortium name="Ensembl"/>
        </authorList>
    </citation>
    <scope>IDENTIFICATION</scope>
</reference>
<evidence type="ECO:0000256" key="12">
    <source>
        <dbReference type="PROSITE-ProRule" id="PRU00024"/>
    </source>
</evidence>
<evidence type="ECO:0000256" key="4">
    <source>
        <dbReference type="ARBA" id="ARBA00012483"/>
    </source>
</evidence>
<dbReference type="SUPFAM" id="SSF57850">
    <property type="entry name" value="RING/U-box"/>
    <property type="match status" value="1"/>
</dbReference>
<dbReference type="Pfam" id="PF15227">
    <property type="entry name" value="zf-C3HC4_4"/>
    <property type="match status" value="1"/>
</dbReference>
<dbReference type="InterPro" id="IPR001841">
    <property type="entry name" value="Znf_RING"/>
</dbReference>
<evidence type="ECO:0000256" key="13">
    <source>
        <dbReference type="SAM" id="Coils"/>
    </source>
</evidence>
<dbReference type="GO" id="GO:0005737">
    <property type="term" value="C:cytoplasm"/>
    <property type="evidence" value="ECO:0007669"/>
    <property type="project" value="UniProtKB-SubCell"/>
</dbReference>
<dbReference type="PROSITE" id="PS50188">
    <property type="entry name" value="B302_SPRY"/>
    <property type="match status" value="1"/>
</dbReference>
<dbReference type="CDD" id="cd19783">
    <property type="entry name" value="Bbox2_TRIM43-like"/>
    <property type="match status" value="1"/>
</dbReference>
<dbReference type="InterPro" id="IPR000315">
    <property type="entry name" value="Znf_B-box"/>
</dbReference>
<proteinExistence type="predicted"/>
<comment type="subcellular location">
    <subcellularLocation>
        <location evidence="3">Cytoplasm</location>
    </subcellularLocation>
    <subcellularLocation>
        <location evidence="2">Nucleus</location>
    </subcellularLocation>
</comment>
<dbReference type="Gene3D" id="2.60.120.920">
    <property type="match status" value="1"/>
</dbReference>
<dbReference type="Bgee" id="ENSPANG00000033583">
    <property type="expression patterns" value="Expressed in testis and 9 other cell types or tissues"/>
</dbReference>
<keyword evidence="10 13" id="KW-0175">Coiled coil</keyword>
<dbReference type="PROSITE" id="PS00518">
    <property type="entry name" value="ZF_RING_1"/>
    <property type="match status" value="1"/>
</dbReference>
<evidence type="ECO:0000313" key="17">
    <source>
        <dbReference type="Ensembl" id="ENSPANP00000043106.2"/>
    </source>
</evidence>
<dbReference type="InterPro" id="IPR050143">
    <property type="entry name" value="TRIM/RBCC"/>
</dbReference>
<dbReference type="InterPro" id="IPR043136">
    <property type="entry name" value="B30.2/SPRY_sf"/>
</dbReference>
<evidence type="ECO:0000256" key="9">
    <source>
        <dbReference type="ARBA" id="ARBA00022833"/>
    </source>
</evidence>
<dbReference type="SUPFAM" id="SSF49899">
    <property type="entry name" value="Concanavalin A-like lectins/glucanases"/>
    <property type="match status" value="1"/>
</dbReference>
<evidence type="ECO:0000256" key="3">
    <source>
        <dbReference type="ARBA" id="ARBA00004496"/>
    </source>
</evidence>
<keyword evidence="6" id="KW-0808">Transferase</keyword>
<dbReference type="SUPFAM" id="SSF57845">
    <property type="entry name" value="B-box zinc-binding domain"/>
    <property type="match status" value="1"/>
</dbReference>
<dbReference type="InterPro" id="IPR003877">
    <property type="entry name" value="SPRY_dom"/>
</dbReference>
<keyword evidence="7" id="KW-0479">Metal-binding</keyword>
<dbReference type="PROSITE" id="PS50089">
    <property type="entry name" value="ZF_RING_2"/>
    <property type="match status" value="1"/>
</dbReference>
<evidence type="ECO:0000256" key="2">
    <source>
        <dbReference type="ARBA" id="ARBA00004123"/>
    </source>
</evidence>
<dbReference type="InterPro" id="IPR013083">
    <property type="entry name" value="Znf_RING/FYVE/PHD"/>
</dbReference>
<dbReference type="PRINTS" id="PR01407">
    <property type="entry name" value="BUTYPHLNCDUF"/>
</dbReference>
<dbReference type="InterPro" id="IPR013320">
    <property type="entry name" value="ConA-like_dom_sf"/>
</dbReference>
<keyword evidence="18" id="KW-1185">Reference proteome</keyword>
<dbReference type="Proteomes" id="UP000028761">
    <property type="component" value="Chromosome 12"/>
</dbReference>
<dbReference type="GO" id="GO:0061630">
    <property type="term" value="F:ubiquitin protein ligase activity"/>
    <property type="evidence" value="ECO:0007669"/>
    <property type="project" value="UniProtKB-EC"/>
</dbReference>
<feature type="domain" description="B30.2/SPRY" evidence="16">
    <location>
        <begin position="371"/>
        <end position="552"/>
    </location>
</feature>
<feature type="domain" description="B box-type" evidence="15">
    <location>
        <begin position="190"/>
        <end position="231"/>
    </location>
</feature>
<dbReference type="SMART" id="SM00336">
    <property type="entry name" value="BBOX"/>
    <property type="match status" value="1"/>
</dbReference>
<accession>A0A2I3N5D9</accession>
<organism evidence="17 18">
    <name type="scientific">Papio anubis</name>
    <name type="common">Olive baboon</name>
    <dbReference type="NCBI Taxonomy" id="9555"/>
    <lineage>
        <taxon>Eukaryota</taxon>
        <taxon>Metazoa</taxon>
        <taxon>Chordata</taxon>
        <taxon>Craniata</taxon>
        <taxon>Vertebrata</taxon>
        <taxon>Euteleostomi</taxon>
        <taxon>Mammalia</taxon>
        <taxon>Eutheria</taxon>
        <taxon>Euarchontoglires</taxon>
        <taxon>Primates</taxon>
        <taxon>Haplorrhini</taxon>
        <taxon>Catarrhini</taxon>
        <taxon>Cercopithecidae</taxon>
        <taxon>Cercopithecinae</taxon>
        <taxon>Papio</taxon>
    </lineage>
</organism>
<dbReference type="InterPro" id="IPR001870">
    <property type="entry name" value="B30.2/SPRY"/>
</dbReference>
<evidence type="ECO:0000256" key="5">
    <source>
        <dbReference type="ARBA" id="ARBA00022490"/>
    </source>
</evidence>
<evidence type="ECO:0000256" key="7">
    <source>
        <dbReference type="ARBA" id="ARBA00022723"/>
    </source>
</evidence>
<dbReference type="Ensembl" id="ENSPANT00000046785.2">
    <property type="protein sequence ID" value="ENSPANP00000043106.2"/>
    <property type="gene ID" value="ENSPANG00000012860.3"/>
</dbReference>
<keyword evidence="11" id="KW-0539">Nucleus</keyword>
<evidence type="ECO:0000256" key="6">
    <source>
        <dbReference type="ARBA" id="ARBA00022679"/>
    </source>
</evidence>
<evidence type="ECO:0000256" key="10">
    <source>
        <dbReference type="ARBA" id="ARBA00023054"/>
    </source>
</evidence>
<dbReference type="Gene3D" id="3.30.40.10">
    <property type="entry name" value="Zinc/RING finger domain, C3HC4 (zinc finger)"/>
    <property type="match status" value="1"/>
</dbReference>
<dbReference type="Pfam" id="PF00643">
    <property type="entry name" value="zf-B_box"/>
    <property type="match status" value="1"/>
</dbReference>
<dbReference type="PANTHER" id="PTHR24103">
    <property type="entry name" value="E3 UBIQUITIN-PROTEIN LIGASE TRIM"/>
    <property type="match status" value="1"/>
</dbReference>
<feature type="coiled-coil region" evidence="13">
    <location>
        <begin position="293"/>
        <end position="320"/>
    </location>
</feature>
<evidence type="ECO:0000313" key="18">
    <source>
        <dbReference type="Proteomes" id="UP000028761"/>
    </source>
</evidence>
<dbReference type="GO" id="GO:0005634">
    <property type="term" value="C:nucleus"/>
    <property type="evidence" value="ECO:0007669"/>
    <property type="project" value="UniProtKB-SubCell"/>
</dbReference>
<evidence type="ECO:0000259" key="16">
    <source>
        <dbReference type="PROSITE" id="PS50188"/>
    </source>
</evidence>
<dbReference type="PROSITE" id="PS50119">
    <property type="entry name" value="ZF_BBOX"/>
    <property type="match status" value="1"/>
</dbReference>
<dbReference type="GeneTree" id="ENSGT00940000163440"/>
<dbReference type="InterPro" id="IPR017907">
    <property type="entry name" value="Znf_RING_CS"/>
</dbReference>
<evidence type="ECO:0000256" key="11">
    <source>
        <dbReference type="ARBA" id="ARBA00023242"/>
    </source>
</evidence>
<dbReference type="GO" id="GO:0008270">
    <property type="term" value="F:zinc ion binding"/>
    <property type="evidence" value="ECO:0007669"/>
    <property type="project" value="UniProtKB-KW"/>
</dbReference>
<evidence type="ECO:0000259" key="14">
    <source>
        <dbReference type="PROSITE" id="PS50089"/>
    </source>
</evidence>
<reference evidence="17" key="1">
    <citation type="submission" date="2012-03" db="EMBL/GenBank/DDBJ databases">
        <title>Whole Genome Assembly of Papio anubis.</title>
        <authorList>
            <person name="Liu Y.L."/>
            <person name="Abraham K.A."/>
            <person name="Akbar H.A."/>
            <person name="Ali S.A."/>
            <person name="Anosike U.A."/>
            <person name="Aqrawi P.A."/>
            <person name="Arias F.A."/>
            <person name="Attaway T.A."/>
            <person name="Awwad R.A."/>
            <person name="Babu C.B."/>
            <person name="Bandaranaike D.B."/>
            <person name="Battles P.B."/>
            <person name="Bell A.B."/>
            <person name="Beltran B.B."/>
            <person name="Berhane-Mersha D.B."/>
            <person name="Bess C.B."/>
            <person name="Bickham C.B."/>
            <person name="Bolden T.B."/>
            <person name="Carter K.C."/>
            <person name="Chau D.C."/>
            <person name="Chavez A.C."/>
            <person name="Clerc-Blankenburg K.C."/>
            <person name="Coyle M.C."/>
            <person name="Dao M.D."/>
            <person name="Davila M.L.D."/>
            <person name="Davy-Carroll L.D."/>
            <person name="Denson S.D."/>
            <person name="Dinh H.D."/>
            <person name="Fernandez S.F."/>
            <person name="Fernando P.F."/>
            <person name="Forbes L.F."/>
            <person name="Francis C.F."/>
            <person name="Francisco L.F."/>
            <person name="Fu Q.F."/>
            <person name="Garcia-Iii R.G."/>
            <person name="Garrett T.G."/>
            <person name="Gross S.G."/>
            <person name="Gubbala S.G."/>
            <person name="Hirani K.H."/>
            <person name="Hogues M.H."/>
            <person name="Hollins B.H."/>
            <person name="Jackson L.J."/>
            <person name="Javaid M.J."/>
            <person name="Jhangiani S.J."/>
            <person name="Johnson A.J."/>
            <person name="Johnson B.J."/>
            <person name="Jones J.J."/>
            <person name="Joshi V.J."/>
            <person name="Kalu J.K."/>
            <person name="Khan N.K."/>
            <person name="Korchina V.K."/>
            <person name="Kovar C.K."/>
            <person name="Lago L.L."/>
            <person name="Lara F.L."/>
            <person name="Le T.-K.L."/>
            <person name="Lee S.L."/>
            <person name="Legall-Iii F.L."/>
            <person name="Lemon S.L."/>
            <person name="Liu J.L."/>
            <person name="Liu Y.-S.L."/>
            <person name="Liyanage D.L."/>
            <person name="Lopez J.L."/>
            <person name="Lorensuhewa L.L."/>
            <person name="Mata R.M."/>
            <person name="Mathew T.M."/>
            <person name="Mercado C.M."/>
            <person name="Mercado I.M."/>
            <person name="Morales K.M."/>
            <person name="Morgan M.M."/>
            <person name="Munidasa M.M."/>
            <person name="Ngo D.N."/>
            <person name="Nguyen L.N."/>
            <person name="Nguyen T.N."/>
            <person name="Nguyen N.N."/>
            <person name="Obregon M.O."/>
            <person name="Okwuonu G.O."/>
            <person name="Ongeri F.O."/>
            <person name="Onwere C.O."/>
            <person name="Osifeso I.O."/>
            <person name="Parra A.P."/>
            <person name="Patil S.P."/>
            <person name="Perez A.P."/>
            <person name="Perez Y.P."/>
            <person name="Pham C.P."/>
            <person name="Pu L.-L.P."/>
            <person name="Puazo M.P."/>
            <person name="Quiroz J.Q."/>
            <person name="Rouhana J.R."/>
            <person name="Ruiz M.R."/>
            <person name="Ruiz S.-J.R."/>
            <person name="Saada N.S."/>
            <person name="Santibanez J.S."/>
            <person name="Scheel M.S."/>
            <person name="Schneider B.S."/>
            <person name="Simmons D.S."/>
            <person name="Sisson I.S."/>
            <person name="Tang L.-Y.T."/>
            <person name="Thornton R.T."/>
            <person name="Tisius J.T."/>
            <person name="Toledanes G.T."/>
            <person name="Trejos Z.T."/>
            <person name="Usmani K.U."/>
            <person name="Varghese R.V."/>
            <person name="Vattathil S.V."/>
            <person name="Vee V.V."/>
            <person name="Walker D.W."/>
            <person name="Weissenberger G.W."/>
            <person name="White C.W."/>
            <person name="Williams A.W."/>
            <person name="Woodworth J.W."/>
            <person name="Wright R.W."/>
            <person name="Zhu Y.Z."/>
            <person name="Han Y.H."/>
            <person name="Newsham I.N."/>
            <person name="Nazareth L.N."/>
            <person name="Worley K.W."/>
            <person name="Muzny D.M."/>
            <person name="Rogers J.R."/>
            <person name="Gibbs R.G."/>
        </authorList>
    </citation>
    <scope>NUCLEOTIDE SEQUENCE [LARGE SCALE GENOMIC DNA]</scope>
</reference>
<feature type="domain" description="RING-type" evidence="14">
    <location>
        <begin position="118"/>
        <end position="159"/>
    </location>
</feature>
<evidence type="ECO:0000256" key="8">
    <source>
        <dbReference type="ARBA" id="ARBA00022771"/>
    </source>
</evidence>